<dbReference type="CDD" id="cd00590">
    <property type="entry name" value="RRM_SF"/>
    <property type="match status" value="1"/>
</dbReference>
<dbReference type="GO" id="GO:0003723">
    <property type="term" value="F:RNA binding"/>
    <property type="evidence" value="ECO:0007669"/>
    <property type="project" value="UniProtKB-UniRule"/>
</dbReference>
<dbReference type="Pfam" id="PF00076">
    <property type="entry name" value="RRM_1"/>
    <property type="match status" value="1"/>
</dbReference>
<dbReference type="AlphaFoldDB" id="A0A812R4V7"/>
<gene>
    <name evidence="3" type="primary">DCL-2</name>
    <name evidence="3" type="ORF">SNAT2548_LOCUS22927</name>
</gene>
<sequence>MTVEWVTQACTYDEKEHPAPPVCIRWITRQGDGSHKRWIFLRCCGQLGQPDQHGTVHSLRPCRPSPASTSMHHPGKIFLLRTTKSSVLKSGGGPTARWTCCQKVAVPKWEGSWDSRDMQIPGEFVENGCEQGQFHHVSDLPDRTDRADFAESAIPLSQFCPNGRKRKRGTESSGAEVQVLRSRAVAMSEVKPMQKTIHILFSDKRDIFQLVESLLVGVRKVDDVNPIRISRREPSGPFWCIDNRRWFCFTVFARQTGQQHVPFTPAKEVQWMSEFDDKLRQHPNLSDPMHVRTDENGLSWAATWLNEMAKPAGFSHCRAMVGIPPKRRVFVPQIPQGASRSELQEHFESIGSVSMIAILPVARSGQSRCAVVEFATQAARDRALETDIPFGAPTLRVRKDKKGWVYTQNRLRLGRHYPRTPVA</sequence>
<organism evidence="3 4">
    <name type="scientific">Symbiodinium natans</name>
    <dbReference type="NCBI Taxonomy" id="878477"/>
    <lineage>
        <taxon>Eukaryota</taxon>
        <taxon>Sar</taxon>
        <taxon>Alveolata</taxon>
        <taxon>Dinophyceae</taxon>
        <taxon>Suessiales</taxon>
        <taxon>Symbiodiniaceae</taxon>
        <taxon>Symbiodinium</taxon>
    </lineage>
</organism>
<feature type="domain" description="RRM" evidence="2">
    <location>
        <begin position="327"/>
        <end position="402"/>
    </location>
</feature>
<dbReference type="PROSITE" id="PS50102">
    <property type="entry name" value="RRM"/>
    <property type="match status" value="1"/>
</dbReference>
<dbReference type="InterPro" id="IPR012677">
    <property type="entry name" value="Nucleotide-bd_a/b_plait_sf"/>
</dbReference>
<dbReference type="Gene3D" id="3.30.70.330">
    <property type="match status" value="1"/>
</dbReference>
<evidence type="ECO:0000256" key="1">
    <source>
        <dbReference type="PROSITE-ProRule" id="PRU00176"/>
    </source>
</evidence>
<keyword evidence="1" id="KW-0694">RNA-binding</keyword>
<dbReference type="InterPro" id="IPR000504">
    <property type="entry name" value="RRM_dom"/>
</dbReference>
<dbReference type="SUPFAM" id="SSF54928">
    <property type="entry name" value="RNA-binding domain, RBD"/>
    <property type="match status" value="1"/>
</dbReference>
<dbReference type="EMBL" id="CAJNDS010002302">
    <property type="protein sequence ID" value="CAE7421480.1"/>
    <property type="molecule type" value="Genomic_DNA"/>
</dbReference>
<dbReference type="SMART" id="SM00360">
    <property type="entry name" value="RRM"/>
    <property type="match status" value="1"/>
</dbReference>
<evidence type="ECO:0000259" key="2">
    <source>
        <dbReference type="PROSITE" id="PS50102"/>
    </source>
</evidence>
<proteinExistence type="predicted"/>
<name>A0A812R4V7_9DINO</name>
<dbReference type="OrthoDB" id="272703at2759"/>
<dbReference type="Proteomes" id="UP000604046">
    <property type="component" value="Unassembled WGS sequence"/>
</dbReference>
<evidence type="ECO:0000313" key="4">
    <source>
        <dbReference type="Proteomes" id="UP000604046"/>
    </source>
</evidence>
<comment type="caution">
    <text evidence="3">The sequence shown here is derived from an EMBL/GenBank/DDBJ whole genome shotgun (WGS) entry which is preliminary data.</text>
</comment>
<accession>A0A812R4V7</accession>
<protein>
    <submittedName>
        <fullName evidence="3">DCL-2 protein</fullName>
    </submittedName>
</protein>
<dbReference type="InterPro" id="IPR035979">
    <property type="entry name" value="RBD_domain_sf"/>
</dbReference>
<reference evidence="3" key="1">
    <citation type="submission" date="2021-02" db="EMBL/GenBank/DDBJ databases">
        <authorList>
            <person name="Dougan E. K."/>
            <person name="Rhodes N."/>
            <person name="Thang M."/>
            <person name="Chan C."/>
        </authorList>
    </citation>
    <scope>NUCLEOTIDE SEQUENCE</scope>
</reference>
<keyword evidence="4" id="KW-1185">Reference proteome</keyword>
<evidence type="ECO:0000313" key="3">
    <source>
        <dbReference type="EMBL" id="CAE7421480.1"/>
    </source>
</evidence>